<dbReference type="InterPro" id="IPR012340">
    <property type="entry name" value="NA-bd_OB-fold"/>
</dbReference>
<dbReference type="EMBL" id="KV453927">
    <property type="protein sequence ID" value="ODV74788.1"/>
    <property type="molecule type" value="Genomic_DNA"/>
</dbReference>
<dbReference type="PANTHER" id="PTHR11586">
    <property type="entry name" value="TRNA-AMINOACYLATION COFACTOR ARC1 FAMILY MEMBER"/>
    <property type="match status" value="1"/>
</dbReference>
<accession>A0A1E4S5K1</accession>
<evidence type="ECO:0000313" key="5">
    <source>
        <dbReference type="EMBL" id="CEP21536.1"/>
    </source>
</evidence>
<proteinExistence type="predicted"/>
<sequence>MFARVLSPSSIRNARAFSVSSSALKAAVPKFVSPASVQLKVGLIKQCDRHPDADKLYVSQILSDETDKPITVCSGLVDFIPQDQLQGSRVVLVMNLKPVNMRGVKSQAMLLAAEKLDSEGQLQTVELVKPPLSSQVGQTLSFKGFEVDLDAEPQRLNAKNWTKIQARLFTNANGHVVYKDQDDVEHVLISQDGNDQCEPCSVKSAFNSQVR</sequence>
<dbReference type="AlphaFoldDB" id="A0A0H5C1H8"/>
<dbReference type="InterPro" id="IPR051270">
    <property type="entry name" value="Tyrosine-tRNA_ligase_regulator"/>
</dbReference>
<feature type="domain" description="TRNA-binding" evidence="4">
    <location>
        <begin position="33"/>
        <end position="141"/>
    </location>
</feature>
<evidence type="ECO:0000259" key="4">
    <source>
        <dbReference type="PROSITE" id="PS50886"/>
    </source>
</evidence>
<dbReference type="GO" id="GO:0017102">
    <property type="term" value="C:methionyl glutamyl tRNA synthetase complex"/>
    <property type="evidence" value="ECO:0007669"/>
    <property type="project" value="TreeGrafter"/>
</dbReference>
<evidence type="ECO:0000256" key="3">
    <source>
        <dbReference type="PROSITE-ProRule" id="PRU00209"/>
    </source>
</evidence>
<reference evidence="6 8" key="3">
    <citation type="journal article" date="2016" name="Proc. Natl. Acad. Sci. U.S.A.">
        <title>Comparative genomics of biotechnologically important yeasts.</title>
        <authorList>
            <person name="Riley R."/>
            <person name="Haridas S."/>
            <person name="Wolfe K.H."/>
            <person name="Lopes M.R."/>
            <person name="Hittinger C.T."/>
            <person name="Goeker M."/>
            <person name="Salamov A.A."/>
            <person name="Wisecaver J.H."/>
            <person name="Long T.M."/>
            <person name="Calvey C.H."/>
            <person name="Aerts A.L."/>
            <person name="Barry K.W."/>
            <person name="Choi C."/>
            <person name="Clum A."/>
            <person name="Coughlan A.Y."/>
            <person name="Deshpande S."/>
            <person name="Douglass A.P."/>
            <person name="Hanson S.J."/>
            <person name="Klenk H.-P."/>
            <person name="LaButti K.M."/>
            <person name="Lapidus A."/>
            <person name="Lindquist E.A."/>
            <person name="Lipzen A.M."/>
            <person name="Meier-Kolthoff J.P."/>
            <person name="Ohm R.A."/>
            <person name="Otillar R.P."/>
            <person name="Pangilinan J.L."/>
            <person name="Peng Y."/>
            <person name="Rokas A."/>
            <person name="Rosa C.A."/>
            <person name="Scheuner C."/>
            <person name="Sibirny A.A."/>
            <person name="Slot J.C."/>
            <person name="Stielow J.B."/>
            <person name="Sun H."/>
            <person name="Kurtzman C.P."/>
            <person name="Blackwell M."/>
            <person name="Grigoriev I.V."/>
            <person name="Jeffries T.W."/>
        </authorList>
    </citation>
    <scope>NUCLEOTIDE SEQUENCE [LARGE SCALE GENOMIC DNA]</scope>
    <source>
        <strain evidence="8">ATCC 18201 / CBS 1600 / BCRC 20928 / JCM 3617 / NBRC 0987 / NRRL Y-1542</strain>
        <strain evidence="6">NRRL Y-1542</strain>
    </source>
</reference>
<keyword evidence="2 3" id="KW-0694">RNA-binding</keyword>
<protein>
    <submittedName>
        <fullName evidence="6">Nucleic acid-binding protein</fullName>
    </submittedName>
</protein>
<dbReference type="PROSITE" id="PS50886">
    <property type="entry name" value="TRBD"/>
    <property type="match status" value="1"/>
</dbReference>
<dbReference type="GO" id="GO:0000049">
    <property type="term" value="F:tRNA binding"/>
    <property type="evidence" value="ECO:0007669"/>
    <property type="project" value="UniProtKB-UniRule"/>
</dbReference>
<accession>A0A0H5C1H8</accession>
<gene>
    <name evidence="5" type="primary">ARC1</name>
    <name evidence="5" type="ORF">BN1211_1662</name>
    <name evidence="6" type="ORF">CYBJADRAFT_171804</name>
</gene>
<dbReference type="InterPro" id="IPR002547">
    <property type="entry name" value="tRNA-bd_dom"/>
</dbReference>
<dbReference type="EMBL" id="CDQK01000002">
    <property type="protein sequence ID" value="CEP21536.1"/>
    <property type="molecule type" value="Genomic_DNA"/>
</dbReference>
<dbReference type="Pfam" id="PF01588">
    <property type="entry name" value="tRNA_bind"/>
    <property type="match status" value="1"/>
</dbReference>
<organism evidence="5 7">
    <name type="scientific">Cyberlindnera jadinii (strain ATCC 18201 / CBS 1600 / BCRC 20928 / JCM 3617 / NBRC 0987 / NRRL Y-1542)</name>
    <name type="common">Torula yeast</name>
    <name type="synonym">Candida utilis</name>
    <dbReference type="NCBI Taxonomy" id="983966"/>
    <lineage>
        <taxon>Eukaryota</taxon>
        <taxon>Fungi</taxon>
        <taxon>Dikarya</taxon>
        <taxon>Ascomycota</taxon>
        <taxon>Saccharomycotina</taxon>
        <taxon>Saccharomycetes</taxon>
        <taxon>Phaffomycetales</taxon>
        <taxon>Phaffomycetaceae</taxon>
        <taxon>Cyberlindnera</taxon>
    </lineage>
</organism>
<dbReference type="Proteomes" id="UP000038830">
    <property type="component" value="Unassembled WGS sequence"/>
</dbReference>
<reference evidence="5" key="1">
    <citation type="submission" date="2014-12" db="EMBL/GenBank/DDBJ databases">
        <authorList>
            <person name="Jaenicke S."/>
        </authorList>
    </citation>
    <scope>NUCLEOTIDE SEQUENCE [LARGE SCALE GENOMIC DNA]</scope>
    <source>
        <strain evidence="5">CBS1600</strain>
    </source>
</reference>
<name>A0A0H5C1H8_CYBJN</name>
<evidence type="ECO:0000256" key="2">
    <source>
        <dbReference type="ARBA" id="ARBA00022884"/>
    </source>
</evidence>
<dbReference type="GeneID" id="30990656"/>
<dbReference type="RefSeq" id="XP_020071827.1">
    <property type="nucleotide sequence ID" value="XM_020216260.1"/>
</dbReference>
<dbReference type="Proteomes" id="UP000094389">
    <property type="component" value="Unassembled WGS sequence"/>
</dbReference>
<evidence type="ECO:0000313" key="6">
    <source>
        <dbReference type="EMBL" id="ODV74788.1"/>
    </source>
</evidence>
<dbReference type="PANTHER" id="PTHR11586:SF33">
    <property type="entry name" value="AMINOACYL TRNA SYNTHASE COMPLEX-INTERACTING MULTIFUNCTIONAL PROTEIN 1"/>
    <property type="match status" value="1"/>
</dbReference>
<dbReference type="STRING" id="983966.A0A0H5C1H8"/>
<dbReference type="OrthoDB" id="19141at2759"/>
<keyword evidence="1 3" id="KW-0820">tRNA-binding</keyword>
<dbReference type="SUPFAM" id="SSF50249">
    <property type="entry name" value="Nucleic acid-binding proteins"/>
    <property type="match status" value="1"/>
</dbReference>
<evidence type="ECO:0000313" key="8">
    <source>
        <dbReference type="Proteomes" id="UP000094389"/>
    </source>
</evidence>
<evidence type="ECO:0000313" key="7">
    <source>
        <dbReference type="Proteomes" id="UP000038830"/>
    </source>
</evidence>
<reference evidence="7" key="2">
    <citation type="journal article" date="2015" name="J. Biotechnol.">
        <title>The structure of the Cyberlindnera jadinii genome and its relation to Candida utilis analyzed by the occurrence of single nucleotide polymorphisms.</title>
        <authorList>
            <person name="Rupp O."/>
            <person name="Brinkrolf K."/>
            <person name="Buerth C."/>
            <person name="Kunigo M."/>
            <person name="Schneider J."/>
            <person name="Jaenicke S."/>
            <person name="Goesmann A."/>
            <person name="Puehler A."/>
            <person name="Jaeger K.-E."/>
            <person name="Ernst J.F."/>
        </authorList>
    </citation>
    <scope>NUCLEOTIDE SEQUENCE [LARGE SCALE GENOMIC DNA]</scope>
    <source>
        <strain evidence="7">ATCC 18201 / CBS 1600 / BCRC 20928 / JCM 3617 / NBRC 0987 / NRRL Y-1542</strain>
    </source>
</reference>
<dbReference type="OMA" id="KKCKLRG"/>
<keyword evidence="8" id="KW-1185">Reference proteome</keyword>
<evidence type="ECO:0000256" key="1">
    <source>
        <dbReference type="ARBA" id="ARBA00022555"/>
    </source>
</evidence>
<dbReference type="Gene3D" id="2.40.50.140">
    <property type="entry name" value="Nucleic acid-binding proteins"/>
    <property type="match status" value="1"/>
</dbReference>